<sequence length="1080" mass="113899">MRVSVERWSPDKVLSLAPDQGAAKSARGLITAAHWAGQGRFDDMLWGLCRGSGSRPYQVSVDLTGPAYRCTCPSRKIPCKHTLGLLLRWANGGVPDDPEPPDWATEWRAERLARAQRAEERAVRAPRAPGEGLADPAAAAARRVQQRADRVEAGLVELDRWLADQVEQGLAATEQAGYRPFQTMAARLVDAQAPGIAGAVRRLGWVVGVGINWADRLLGEFGLLRLLIVAHGRLSALPAALAATVRTRVGYPVATDDVLAEPEIRDRWAVLGRFDTADDRLTSRRTWLHGTSTGRFALVLTFAPVGQTLPADLEPGTVVDAGLCFYPAAVPRRALVKARYGEPAPTATPPTGAVPIRVAVAEHAEAVAAEPWRESTPMLLADVTPTDEGRLVDPSGDAIALHPDDDQPWWLLAAAGARPVVVAGEYGHAGFRPLAAWPDGRHVPATPGEPRATLGGPPELPADLLSAALVGTARKPWSAERLDIGDGHRLTLSLPATLHAAAQGDSATSGHTAQGLSGLTGHSAAGAGAPTGDAARGRSGPSDRSTPSGHTAPGDIAASASAQGGAAPGDPAGGPAPEPTAVVGPLLDDPADVDPGRRDSDAQWVGSGGSARALLEAVAVALTYRRAGETPLAAQPTIAPAPDEALPVVPAAAAERLDVLLSEGATGWGGPAQRSILGQWLVEAGRRQLLVPPETLPVLLDLGRRDTAMRPALGVVAGRRGRWLAQRQSDWRYFRDVGGEAASADPQDWLTGTPGERLAYLVALRATDPAKGLELLTEAFDNEPPHDRVLLLGALETGLALRDQGLIEHALDDRRREIRQVAAELLRKLPDAALGERMATRAAASVHFADGALVVTAPSSIDAAMLRDDVDPSPPRGVGLGAWLLEEIVSATPLGFWTTLTGRDPAGVLTLPVSDGWQPVLLRGWARAIAAQRDPVWAAAVLDLADTMPTSLGGDGLGDRLTWPLLEVLPGGERGRRVAEALRRDTAAGIRLLHFCVDDWSDDLASAALRAMAVLAPDNAWQLSELCRLAMPAMPTSFVGPVEALVRSLDGLPEGRRSARYLAQLAAVLGFRHEMIEEFA</sequence>
<proteinExistence type="predicted"/>
<dbReference type="InterPro" id="IPR043746">
    <property type="entry name" value="DUF5691"/>
</dbReference>
<keyword evidence="1" id="KW-0862">Zinc</keyword>
<evidence type="ECO:0000256" key="1">
    <source>
        <dbReference type="PROSITE-ProRule" id="PRU00325"/>
    </source>
</evidence>
<evidence type="ECO:0000313" key="5">
    <source>
        <dbReference type="Proteomes" id="UP000604117"/>
    </source>
</evidence>
<protein>
    <recommendedName>
        <fullName evidence="3">SWIM-type domain-containing protein</fullName>
    </recommendedName>
</protein>
<feature type="compositionally biased region" description="Low complexity" evidence="2">
    <location>
        <begin position="557"/>
        <end position="585"/>
    </location>
</feature>
<evidence type="ECO:0000256" key="2">
    <source>
        <dbReference type="SAM" id="MobiDB-lite"/>
    </source>
</evidence>
<feature type="region of interest" description="Disordered" evidence="2">
    <location>
        <begin position="118"/>
        <end position="139"/>
    </location>
</feature>
<dbReference type="EMBL" id="BONE01000005">
    <property type="protein sequence ID" value="GIF71494.1"/>
    <property type="molecule type" value="Genomic_DNA"/>
</dbReference>
<keyword evidence="1" id="KW-0479">Metal-binding</keyword>
<dbReference type="Pfam" id="PF04434">
    <property type="entry name" value="SWIM"/>
    <property type="match status" value="1"/>
</dbReference>
<organism evidence="4 5">
    <name type="scientific">Asanoa siamensis</name>
    <dbReference type="NCBI Taxonomy" id="926357"/>
    <lineage>
        <taxon>Bacteria</taxon>
        <taxon>Bacillati</taxon>
        <taxon>Actinomycetota</taxon>
        <taxon>Actinomycetes</taxon>
        <taxon>Micromonosporales</taxon>
        <taxon>Micromonosporaceae</taxon>
        <taxon>Asanoa</taxon>
    </lineage>
</organism>
<comment type="caution">
    <text evidence="4">The sequence shown here is derived from an EMBL/GenBank/DDBJ whole genome shotgun (WGS) entry which is preliminary data.</text>
</comment>
<feature type="region of interest" description="Disordered" evidence="2">
    <location>
        <begin position="436"/>
        <end position="460"/>
    </location>
</feature>
<reference evidence="4 5" key="1">
    <citation type="submission" date="2021-01" db="EMBL/GenBank/DDBJ databases">
        <title>Whole genome shotgun sequence of Asanoa siamensis NBRC 107932.</title>
        <authorList>
            <person name="Komaki H."/>
            <person name="Tamura T."/>
        </authorList>
    </citation>
    <scope>NUCLEOTIDE SEQUENCE [LARGE SCALE GENOMIC DNA]</scope>
    <source>
        <strain evidence="4 5">NBRC 107932</strain>
    </source>
</reference>
<gene>
    <name evidence="4" type="ORF">Asi02nite_10120</name>
</gene>
<keyword evidence="1" id="KW-0863">Zinc-finger</keyword>
<feature type="compositionally biased region" description="Low complexity" evidence="2">
    <location>
        <begin position="125"/>
        <end position="139"/>
    </location>
</feature>
<keyword evidence="5" id="KW-1185">Reference proteome</keyword>
<dbReference type="InterPro" id="IPR007527">
    <property type="entry name" value="Znf_SWIM"/>
</dbReference>
<evidence type="ECO:0000313" key="4">
    <source>
        <dbReference type="EMBL" id="GIF71494.1"/>
    </source>
</evidence>
<feature type="compositionally biased region" description="Low complexity" evidence="2">
    <location>
        <begin position="524"/>
        <end position="534"/>
    </location>
</feature>
<feature type="domain" description="SWIM-type" evidence="3">
    <location>
        <begin position="57"/>
        <end position="90"/>
    </location>
</feature>
<dbReference type="PROSITE" id="PS50966">
    <property type="entry name" value="ZF_SWIM"/>
    <property type="match status" value="1"/>
</dbReference>
<dbReference type="Proteomes" id="UP000604117">
    <property type="component" value="Unassembled WGS sequence"/>
</dbReference>
<name>A0ABQ4CJN4_9ACTN</name>
<feature type="region of interest" description="Disordered" evidence="2">
    <location>
        <begin position="503"/>
        <end position="606"/>
    </location>
</feature>
<evidence type="ECO:0000259" key="3">
    <source>
        <dbReference type="PROSITE" id="PS50966"/>
    </source>
</evidence>
<dbReference type="Pfam" id="PF18944">
    <property type="entry name" value="DUF5691"/>
    <property type="match status" value="1"/>
</dbReference>
<feature type="compositionally biased region" description="Polar residues" evidence="2">
    <location>
        <begin position="505"/>
        <end position="517"/>
    </location>
</feature>
<accession>A0ABQ4CJN4</accession>